<dbReference type="PANTHER" id="PTHR28259:SF1">
    <property type="entry name" value="FLUORIDE EXPORT PROTEIN 1-RELATED"/>
    <property type="match status" value="1"/>
</dbReference>
<dbReference type="Pfam" id="PF02537">
    <property type="entry name" value="CRCB"/>
    <property type="match status" value="1"/>
</dbReference>
<dbReference type="EMBL" id="QNRI01000006">
    <property type="protein sequence ID" value="RBO98059.1"/>
    <property type="molecule type" value="Genomic_DNA"/>
</dbReference>
<evidence type="ECO:0000256" key="2">
    <source>
        <dbReference type="ARBA" id="ARBA00022475"/>
    </source>
</evidence>
<gene>
    <name evidence="10" type="primary">fluC</name>
    <name evidence="10" type="synonym">crcB</name>
    <name evidence="11" type="ORF">DES48_10680</name>
</gene>
<evidence type="ECO:0000256" key="7">
    <source>
        <dbReference type="ARBA" id="ARBA00035120"/>
    </source>
</evidence>
<comment type="catalytic activity">
    <reaction evidence="8">
        <text>fluoride(in) = fluoride(out)</text>
        <dbReference type="Rhea" id="RHEA:76159"/>
        <dbReference type="ChEBI" id="CHEBI:17051"/>
    </reaction>
    <physiologicalReaction direction="left-to-right" evidence="8">
        <dbReference type="Rhea" id="RHEA:76160"/>
    </physiologicalReaction>
</comment>
<evidence type="ECO:0000256" key="3">
    <source>
        <dbReference type="ARBA" id="ARBA00022692"/>
    </source>
</evidence>
<feature type="transmembrane region" description="Helical" evidence="10">
    <location>
        <begin position="98"/>
        <end position="123"/>
    </location>
</feature>
<evidence type="ECO:0000256" key="4">
    <source>
        <dbReference type="ARBA" id="ARBA00022989"/>
    </source>
</evidence>
<comment type="caution">
    <text evidence="11">The sequence shown here is derived from an EMBL/GenBank/DDBJ whole genome shotgun (WGS) entry which is preliminary data.</text>
</comment>
<keyword evidence="10" id="KW-0479">Metal-binding</keyword>
<evidence type="ECO:0000313" key="11">
    <source>
        <dbReference type="EMBL" id="RBO98059.1"/>
    </source>
</evidence>
<keyword evidence="10" id="KW-0915">Sodium</keyword>
<feature type="binding site" evidence="10">
    <location>
        <position position="78"/>
    </location>
    <ligand>
        <name>Na(+)</name>
        <dbReference type="ChEBI" id="CHEBI:29101"/>
        <note>structural</note>
    </ligand>
</feature>
<comment type="activity regulation">
    <text evidence="10">Na(+) is not transported, but it plays an essential structural role and its presence is essential for fluoride channel function.</text>
</comment>
<dbReference type="HAMAP" id="MF_00454">
    <property type="entry name" value="FluC"/>
    <property type="match status" value="1"/>
</dbReference>
<protein>
    <recommendedName>
        <fullName evidence="10">Fluoride-specific ion channel FluC</fullName>
    </recommendedName>
</protein>
<evidence type="ECO:0000256" key="9">
    <source>
        <dbReference type="ARBA" id="ARBA00049940"/>
    </source>
</evidence>
<dbReference type="GO" id="GO:0140114">
    <property type="term" value="P:cellular detoxification of fluoride"/>
    <property type="evidence" value="ECO:0007669"/>
    <property type="project" value="UniProtKB-UniRule"/>
</dbReference>
<feature type="transmembrane region" description="Helical" evidence="10">
    <location>
        <begin position="36"/>
        <end position="55"/>
    </location>
</feature>
<name>A0A366E8H2_9BACI</name>
<dbReference type="GO" id="GO:0062054">
    <property type="term" value="F:fluoride channel activity"/>
    <property type="evidence" value="ECO:0007669"/>
    <property type="project" value="UniProtKB-UniRule"/>
</dbReference>
<keyword evidence="10" id="KW-0406">Ion transport</keyword>
<keyword evidence="12" id="KW-1185">Reference proteome</keyword>
<keyword evidence="3 10" id="KW-0812">Transmembrane</keyword>
<comment type="subcellular location">
    <subcellularLocation>
        <location evidence="1 10">Cell membrane</location>
        <topology evidence="1 10">Multi-pass membrane protein</topology>
    </subcellularLocation>
</comment>
<comment type="function">
    <text evidence="9 10">Fluoride-specific ion channel. Important for reducing fluoride concentration in the cell, thus reducing its toxicity.</text>
</comment>
<comment type="similarity">
    <text evidence="7 10">Belongs to the fluoride channel Fluc/FEX (TC 1.A.43) family.</text>
</comment>
<keyword evidence="6 10" id="KW-0407">Ion channel</keyword>
<keyword evidence="4 10" id="KW-1133">Transmembrane helix</keyword>
<reference evidence="11 12" key="1">
    <citation type="submission" date="2018-06" db="EMBL/GenBank/DDBJ databases">
        <title>Genomic Encyclopedia of Type Strains, Phase IV (KMG-IV): sequencing the most valuable type-strain genomes for metagenomic binning, comparative biology and taxonomic classification.</title>
        <authorList>
            <person name="Goeker M."/>
        </authorList>
    </citation>
    <scope>NUCLEOTIDE SEQUENCE [LARGE SCALE GENOMIC DNA]</scope>
    <source>
        <strain evidence="11 12">DSM 15140</strain>
    </source>
</reference>
<feature type="transmembrane region" description="Helical" evidence="10">
    <location>
        <begin position="67"/>
        <end position="86"/>
    </location>
</feature>
<dbReference type="InterPro" id="IPR003691">
    <property type="entry name" value="FluC"/>
</dbReference>
<evidence type="ECO:0000313" key="12">
    <source>
        <dbReference type="Proteomes" id="UP000252254"/>
    </source>
</evidence>
<dbReference type="OrthoDB" id="9799631at2"/>
<dbReference type="GO" id="GO:0046872">
    <property type="term" value="F:metal ion binding"/>
    <property type="evidence" value="ECO:0007669"/>
    <property type="project" value="UniProtKB-KW"/>
</dbReference>
<keyword evidence="5 10" id="KW-0472">Membrane</keyword>
<keyword evidence="2 10" id="KW-1003">Cell membrane</keyword>
<feature type="binding site" evidence="10">
    <location>
        <position position="81"/>
    </location>
    <ligand>
        <name>Na(+)</name>
        <dbReference type="ChEBI" id="CHEBI:29101"/>
        <note>structural</note>
    </ligand>
</feature>
<evidence type="ECO:0000256" key="10">
    <source>
        <dbReference type="HAMAP-Rule" id="MF_00454"/>
    </source>
</evidence>
<accession>A0A366E8H2</accession>
<dbReference type="STRING" id="200904.GCA_900168775_00901"/>
<proteinExistence type="inferred from homology"/>
<dbReference type="AlphaFoldDB" id="A0A366E8H2"/>
<dbReference type="GO" id="GO:0005886">
    <property type="term" value="C:plasma membrane"/>
    <property type="evidence" value="ECO:0007669"/>
    <property type="project" value="UniProtKB-SubCell"/>
</dbReference>
<dbReference type="Proteomes" id="UP000252254">
    <property type="component" value="Unassembled WGS sequence"/>
</dbReference>
<evidence type="ECO:0000256" key="1">
    <source>
        <dbReference type="ARBA" id="ARBA00004651"/>
    </source>
</evidence>
<sequence>MSRASTYSLIVFIGLGGAIGATMRYGVALLFAEQSFPYETMIVNILGCFVLGFLSNHGSIKKKLPQPVLLAINTGIIGSFTTFSTFTVETIHLITDQIVAGFIYLFGSIVFGILGSFAGYFLAKILCKEEEVIQ</sequence>
<organism evidence="11 12">
    <name type="scientific">Paraliobacillus ryukyuensis</name>
    <dbReference type="NCBI Taxonomy" id="200904"/>
    <lineage>
        <taxon>Bacteria</taxon>
        <taxon>Bacillati</taxon>
        <taxon>Bacillota</taxon>
        <taxon>Bacilli</taxon>
        <taxon>Bacillales</taxon>
        <taxon>Bacillaceae</taxon>
        <taxon>Paraliobacillus</taxon>
    </lineage>
</organism>
<evidence type="ECO:0000256" key="5">
    <source>
        <dbReference type="ARBA" id="ARBA00023136"/>
    </source>
</evidence>
<dbReference type="PANTHER" id="PTHR28259">
    <property type="entry name" value="FLUORIDE EXPORT PROTEIN 1-RELATED"/>
    <property type="match status" value="1"/>
</dbReference>
<keyword evidence="10" id="KW-0813">Transport</keyword>
<dbReference type="RefSeq" id="WP_079710898.1">
    <property type="nucleotide sequence ID" value="NZ_BAABQN010000008.1"/>
</dbReference>
<evidence type="ECO:0000256" key="6">
    <source>
        <dbReference type="ARBA" id="ARBA00023303"/>
    </source>
</evidence>
<evidence type="ECO:0000256" key="8">
    <source>
        <dbReference type="ARBA" id="ARBA00035585"/>
    </source>
</evidence>